<keyword evidence="2" id="KW-1185">Reference proteome</keyword>
<dbReference type="OrthoDB" id="2266637at2759"/>
<reference evidence="1" key="1">
    <citation type="submission" date="2022-11" db="EMBL/GenBank/DDBJ databases">
        <authorList>
            <person name="Kikuchi T."/>
        </authorList>
    </citation>
    <scope>NUCLEOTIDE SEQUENCE</scope>
    <source>
        <strain evidence="1">PS1010</strain>
    </source>
</reference>
<name>A0A9P1I7B1_9PELO</name>
<proteinExistence type="predicted"/>
<comment type="caution">
    <text evidence="1">The sequence shown here is derived from an EMBL/GenBank/DDBJ whole genome shotgun (WGS) entry which is preliminary data.</text>
</comment>
<evidence type="ECO:0000313" key="1">
    <source>
        <dbReference type="EMBL" id="CAI5439667.1"/>
    </source>
</evidence>
<dbReference type="PANTHER" id="PTHR33939">
    <property type="entry name" value="PROTEIN CBG22215"/>
    <property type="match status" value="1"/>
</dbReference>
<dbReference type="PANTHER" id="PTHR33939:SF1">
    <property type="entry name" value="DUF4371 DOMAIN-CONTAINING PROTEIN"/>
    <property type="match status" value="1"/>
</dbReference>
<dbReference type="AlphaFoldDB" id="A0A9P1I7B1"/>
<protein>
    <submittedName>
        <fullName evidence="1">Uncharacterized protein</fullName>
    </submittedName>
</protein>
<gene>
    <name evidence="1" type="ORF">CAMP_LOCUS2304</name>
</gene>
<dbReference type="EMBL" id="CANHGI010000001">
    <property type="protein sequence ID" value="CAI5439667.1"/>
    <property type="molecule type" value="Genomic_DNA"/>
</dbReference>
<evidence type="ECO:0000313" key="2">
    <source>
        <dbReference type="Proteomes" id="UP001152747"/>
    </source>
</evidence>
<dbReference type="Proteomes" id="UP001152747">
    <property type="component" value="Unassembled WGS sequence"/>
</dbReference>
<accession>A0A9P1I7B1</accession>
<organism evidence="1 2">
    <name type="scientific">Caenorhabditis angaria</name>
    <dbReference type="NCBI Taxonomy" id="860376"/>
    <lineage>
        <taxon>Eukaryota</taxon>
        <taxon>Metazoa</taxon>
        <taxon>Ecdysozoa</taxon>
        <taxon>Nematoda</taxon>
        <taxon>Chromadorea</taxon>
        <taxon>Rhabditida</taxon>
        <taxon>Rhabditina</taxon>
        <taxon>Rhabditomorpha</taxon>
        <taxon>Rhabditoidea</taxon>
        <taxon>Rhabditidae</taxon>
        <taxon>Peloderinae</taxon>
        <taxon>Caenorhabditis</taxon>
    </lineage>
</organism>
<sequence>MPSTYTEPEKKMISIKKKTSRKEQRRLAAEKLTTSNQIKLSLYMQACWKDQIQVTLDKIREFLEEECDFDVGKTCLNDVMHGLGYTFRKKSGTPLIEERVDLIILREKYLVLKEKFEKAGIEPYFGFFDETWIFEGMVSE</sequence>